<reference evidence="2" key="1">
    <citation type="submission" date="2020-05" db="EMBL/GenBank/DDBJ databases">
        <authorList>
            <person name="Chiriac C."/>
            <person name="Salcher M."/>
            <person name="Ghai R."/>
            <person name="Kavagutti S V."/>
        </authorList>
    </citation>
    <scope>NUCLEOTIDE SEQUENCE</scope>
</reference>
<evidence type="ECO:0000256" key="1">
    <source>
        <dbReference type="SAM" id="Phobius"/>
    </source>
</evidence>
<dbReference type="AlphaFoldDB" id="A0A6J7JZQ6"/>
<proteinExistence type="predicted"/>
<dbReference type="InterPro" id="IPR046112">
    <property type="entry name" value="DUF6049"/>
</dbReference>
<evidence type="ECO:0000313" key="2">
    <source>
        <dbReference type="EMBL" id="CAB4948896.1"/>
    </source>
</evidence>
<dbReference type="Pfam" id="PF19516">
    <property type="entry name" value="DUF6049"/>
    <property type="match status" value="1"/>
</dbReference>
<dbReference type="EMBL" id="CAFBNK010000070">
    <property type="protein sequence ID" value="CAB4948896.1"/>
    <property type="molecule type" value="Genomic_DNA"/>
</dbReference>
<name>A0A6J7JZQ6_9ZZZZ</name>
<gene>
    <name evidence="2" type="ORF">UFOPK3786_00486</name>
</gene>
<sequence length="371" mass="40474">MKRIKLAFLTLFLLFNFLPQASADKSVIYLVSKPHQLFDGTFKDDQLATDLLSSGDLGKAIEQSRSGPRTWVIDGELLDEVADMADGYKLENGAPPIGVLIAKEWLSRLQLVTSGDQIIALPYGNPDIALAKRAAPSELRFYYSYGSQRVSFHLNRQMSAENGATWSTGSSKLSAPLRKKYTANRQVLTALSSVVSASEVQAQRAKLAILLSPSLNKDERQLFSYNASEAVAASLNKLRITSGKYQIASETGKVPVTVINRFSVPVDITIKFMPLNSRLQVSNIATLQIPANSRTQLAMPFSVIAPGATTVVAQITNSKGDRIGLPAKLDINIAIFDSKVTSFTIGAAVLLFVAALTQTIRRVRRGRKEKQ</sequence>
<keyword evidence="1" id="KW-0812">Transmembrane</keyword>
<keyword evidence="1" id="KW-0472">Membrane</keyword>
<feature type="transmembrane region" description="Helical" evidence="1">
    <location>
        <begin position="340"/>
        <end position="360"/>
    </location>
</feature>
<organism evidence="2">
    <name type="scientific">freshwater metagenome</name>
    <dbReference type="NCBI Taxonomy" id="449393"/>
    <lineage>
        <taxon>unclassified sequences</taxon>
        <taxon>metagenomes</taxon>
        <taxon>ecological metagenomes</taxon>
    </lineage>
</organism>
<protein>
    <submittedName>
        <fullName evidence="2">Unannotated protein</fullName>
    </submittedName>
</protein>
<keyword evidence="1" id="KW-1133">Transmembrane helix</keyword>
<accession>A0A6J7JZQ6</accession>